<evidence type="ECO:0000313" key="1">
    <source>
        <dbReference type="EMBL" id="JAH98984.1"/>
    </source>
</evidence>
<protein>
    <submittedName>
        <fullName evidence="1">Uncharacterized protein</fullName>
    </submittedName>
</protein>
<dbReference type="EMBL" id="GBXM01009593">
    <property type="protein sequence ID" value="JAH98984.1"/>
    <property type="molecule type" value="Transcribed_RNA"/>
</dbReference>
<organism evidence="1">
    <name type="scientific">Anguilla anguilla</name>
    <name type="common">European freshwater eel</name>
    <name type="synonym">Muraena anguilla</name>
    <dbReference type="NCBI Taxonomy" id="7936"/>
    <lineage>
        <taxon>Eukaryota</taxon>
        <taxon>Metazoa</taxon>
        <taxon>Chordata</taxon>
        <taxon>Craniata</taxon>
        <taxon>Vertebrata</taxon>
        <taxon>Euteleostomi</taxon>
        <taxon>Actinopterygii</taxon>
        <taxon>Neopterygii</taxon>
        <taxon>Teleostei</taxon>
        <taxon>Anguilliformes</taxon>
        <taxon>Anguillidae</taxon>
        <taxon>Anguilla</taxon>
    </lineage>
</organism>
<proteinExistence type="predicted"/>
<reference evidence="1" key="2">
    <citation type="journal article" date="2015" name="Fish Shellfish Immunol.">
        <title>Early steps in the European eel (Anguilla anguilla)-Vibrio vulnificus interaction in the gills: Role of the RtxA13 toxin.</title>
        <authorList>
            <person name="Callol A."/>
            <person name="Pajuelo D."/>
            <person name="Ebbesson L."/>
            <person name="Teles M."/>
            <person name="MacKenzie S."/>
            <person name="Amaro C."/>
        </authorList>
    </citation>
    <scope>NUCLEOTIDE SEQUENCE</scope>
</reference>
<sequence length="46" mass="5336">MGERTLPRGYIQVPHCCVVLYFSLMRMSSSVQTLHLDHVSIQYILL</sequence>
<dbReference type="AlphaFoldDB" id="A0A0E9X8Q3"/>
<name>A0A0E9X8Q3_ANGAN</name>
<reference evidence="1" key="1">
    <citation type="submission" date="2014-11" db="EMBL/GenBank/DDBJ databases">
        <authorList>
            <person name="Amaro Gonzalez C."/>
        </authorList>
    </citation>
    <scope>NUCLEOTIDE SEQUENCE</scope>
</reference>
<accession>A0A0E9X8Q3</accession>